<keyword evidence="9" id="KW-0406">Ion transport</keyword>
<evidence type="ECO:0000256" key="8">
    <source>
        <dbReference type="ARBA" id="ARBA00023053"/>
    </source>
</evidence>
<feature type="transmembrane region" description="Helical" evidence="15">
    <location>
        <begin position="198"/>
        <end position="218"/>
    </location>
</feature>
<protein>
    <recommendedName>
        <fullName evidence="16">Cation/H+ exchanger transmembrane domain-containing protein</fullName>
    </recommendedName>
</protein>
<dbReference type="EMBL" id="KK914370">
    <property type="protein sequence ID" value="KDP38193.1"/>
    <property type="molecule type" value="Genomic_DNA"/>
</dbReference>
<keyword evidence="8" id="KW-0915">Sodium</keyword>
<evidence type="ECO:0000256" key="4">
    <source>
        <dbReference type="ARBA" id="ARBA00022538"/>
    </source>
</evidence>
<feature type="transmembrane region" description="Helical" evidence="15">
    <location>
        <begin position="273"/>
        <end position="291"/>
    </location>
</feature>
<comment type="subcellular location">
    <subcellularLocation>
        <location evidence="1">Cell membrane</location>
        <topology evidence="1">Multi-pass membrane protein</topology>
    </subcellularLocation>
</comment>
<keyword evidence="6" id="KW-0630">Potassium</keyword>
<dbReference type="InterPro" id="IPR018422">
    <property type="entry name" value="Cation/H_exchanger_CPA1"/>
</dbReference>
<dbReference type="InterPro" id="IPR018490">
    <property type="entry name" value="cNMP-bd_dom_sf"/>
</dbReference>
<evidence type="ECO:0000256" key="11">
    <source>
        <dbReference type="ARBA" id="ARBA00023201"/>
    </source>
</evidence>
<keyword evidence="3" id="KW-1003">Cell membrane</keyword>
<gene>
    <name evidence="17" type="ORF">JCGZ_04836</name>
</gene>
<proteinExistence type="predicted"/>
<keyword evidence="18" id="KW-1185">Reference proteome</keyword>
<feature type="compositionally biased region" description="Polar residues" evidence="14">
    <location>
        <begin position="992"/>
        <end position="1004"/>
    </location>
</feature>
<dbReference type="AlphaFoldDB" id="A0A067KTB9"/>
<keyword evidence="7 15" id="KW-1133">Transmembrane helix</keyword>
<accession>A0A067KTB9</accession>
<organism evidence="17 18">
    <name type="scientific">Jatropha curcas</name>
    <name type="common">Barbados nut</name>
    <dbReference type="NCBI Taxonomy" id="180498"/>
    <lineage>
        <taxon>Eukaryota</taxon>
        <taxon>Viridiplantae</taxon>
        <taxon>Streptophyta</taxon>
        <taxon>Embryophyta</taxon>
        <taxon>Tracheophyta</taxon>
        <taxon>Spermatophyta</taxon>
        <taxon>Magnoliopsida</taxon>
        <taxon>eudicotyledons</taxon>
        <taxon>Gunneridae</taxon>
        <taxon>Pentapetalae</taxon>
        <taxon>rosids</taxon>
        <taxon>fabids</taxon>
        <taxon>Malpighiales</taxon>
        <taxon>Euphorbiaceae</taxon>
        <taxon>Crotonoideae</taxon>
        <taxon>Jatropheae</taxon>
        <taxon>Jatropha</taxon>
    </lineage>
</organism>
<evidence type="ECO:0000256" key="2">
    <source>
        <dbReference type="ARBA" id="ARBA00022448"/>
    </source>
</evidence>
<keyword evidence="11" id="KW-0739">Sodium transport</keyword>
<dbReference type="FunFam" id="2.60.120.10:FF:000090">
    <property type="entry name" value="Sodium/hydrogen exchanger 7"/>
    <property type="match status" value="1"/>
</dbReference>
<dbReference type="GO" id="GO:0051453">
    <property type="term" value="P:regulation of intracellular pH"/>
    <property type="evidence" value="ECO:0007669"/>
    <property type="project" value="TreeGrafter"/>
</dbReference>
<feature type="transmembrane region" description="Helical" evidence="15">
    <location>
        <begin position="45"/>
        <end position="64"/>
    </location>
</feature>
<dbReference type="GO" id="GO:0009941">
    <property type="term" value="C:chloroplast envelope"/>
    <property type="evidence" value="ECO:0007669"/>
    <property type="project" value="TreeGrafter"/>
</dbReference>
<dbReference type="Proteomes" id="UP000027138">
    <property type="component" value="Unassembled WGS sequence"/>
</dbReference>
<dbReference type="SUPFAM" id="SSF51206">
    <property type="entry name" value="cAMP-binding domain-like"/>
    <property type="match status" value="1"/>
</dbReference>
<keyword evidence="5 15" id="KW-0812">Transmembrane</keyword>
<evidence type="ECO:0000256" key="14">
    <source>
        <dbReference type="SAM" id="MobiDB-lite"/>
    </source>
</evidence>
<evidence type="ECO:0000256" key="7">
    <source>
        <dbReference type="ARBA" id="ARBA00022989"/>
    </source>
</evidence>
<evidence type="ECO:0000256" key="10">
    <source>
        <dbReference type="ARBA" id="ARBA00023136"/>
    </source>
</evidence>
<comment type="catalytic activity">
    <reaction evidence="13">
        <text>K(+)(in) + H(+)(out) = K(+)(out) + H(+)(in)</text>
        <dbReference type="Rhea" id="RHEA:29467"/>
        <dbReference type="ChEBI" id="CHEBI:15378"/>
        <dbReference type="ChEBI" id="CHEBI:29103"/>
    </reaction>
</comment>
<dbReference type="GO" id="GO:0015385">
    <property type="term" value="F:sodium:proton antiporter activity"/>
    <property type="evidence" value="ECO:0007669"/>
    <property type="project" value="InterPro"/>
</dbReference>
<keyword evidence="2" id="KW-0813">Transport</keyword>
<keyword evidence="10 15" id="KW-0472">Membrane</keyword>
<feature type="domain" description="Cation/H+ exchanger transmembrane" evidence="16">
    <location>
        <begin position="1"/>
        <end position="334"/>
    </location>
</feature>
<evidence type="ECO:0000256" key="5">
    <source>
        <dbReference type="ARBA" id="ARBA00022692"/>
    </source>
</evidence>
<keyword evidence="4" id="KW-0633">Potassium transport</keyword>
<dbReference type="PANTHER" id="PTHR10110:SF86">
    <property type="entry name" value="SODIUM_HYDROGEN EXCHANGER 7"/>
    <property type="match status" value="1"/>
</dbReference>
<dbReference type="OrthoDB" id="441412at2759"/>
<evidence type="ECO:0000256" key="9">
    <source>
        <dbReference type="ARBA" id="ARBA00023065"/>
    </source>
</evidence>
<evidence type="ECO:0000256" key="15">
    <source>
        <dbReference type="SAM" id="Phobius"/>
    </source>
</evidence>
<dbReference type="Gene3D" id="6.10.140.1330">
    <property type="match status" value="1"/>
</dbReference>
<name>A0A067KTB9_JATCU</name>
<dbReference type="InterPro" id="IPR006153">
    <property type="entry name" value="Cation/H_exchanger_TM"/>
</dbReference>
<dbReference type="STRING" id="180498.A0A067KTB9"/>
<feature type="transmembrane region" description="Helical" evidence="15">
    <location>
        <begin position="166"/>
        <end position="186"/>
    </location>
</feature>
<sequence>MEMHQIKRCMAQMLLLAGPGVLISTFCLGTALKLVFPYNWNWKTSLLLGGLLSATDPVAVVALLKELGASKKLSTIIEGESLMNDGTAIVVYQLFVRMVLGESFNWAAIVKFLAQVSVGAVGIGIAFGLASVLWLGYIFNDTVIEISLTLAVSYIAYFTAQEGADVSGVLAVMTLGMFYSAAARTAFKSDGQQSLHHFWEMVAYIANTLIFILSGVVIAESVLSSDDIFHNHGHSWGYLFLLYVFVQASRFVVVGSLYPLLRFLGYGLDWKEAAILIWSGLRGAVALSLSLSVKRISDSSTHLNSATGIQFVFFTGGIVFLTLIVNGSTTQFFLHLLDMDKLSPTKKRILDYTKYEMLNRALGAFGDLGEDEELGPADWPTVKKYIASLNDVEGHIHPHDTTESDSNLDPTNLKDIRIRLLNGVQAAYWGMLDEGRITQITANILMKSVEEAIDSASHGPLCDWKGLKANVHFPSYYRFLQSGVWPRRLVTYFIVGRLESACYICAAFLRAHRIARRKLHDFIGDSEIASTVISESKAEGEEAREFLEDVRVTFPEVLRVVKTRQVTYSVLNHLIDYVQHLEMAGLLEEKEMLHLQDAVQTDLKRLLRNPPLVKIPKLTDLISTHPVLGALPSTVREPLEGSTKGTMKPRGVALYKEGSKPNGVWLISNGVVKWGGNHIRNKHSLHPTFTHGSTLGIYEVLVEKPYICDMITDSVVLCFFVESDKILSAARSDPAVEDFLWKESAIVLAKVLLPQIFEKMAMQDLRALVSDRSMMGTHIRGETIELPHHSIGFLLEGYVKSHGLHGELITSPAALLPSHGNLSFGHANGNQSIQSEELTGSKSASFSHQRSWYQVETRSRVIIFDMAAFEADTAMRRISSFVPHTGEHLHRPPSKEHELMSWPDSFYKAKSQKDLENRQPNSLSARAMQLSIFGSMVDMQWRTRASSSHLVQRSQSMSFPRATSFKSHILVSVKSEGSTTVRKNLGIKRPKSASNVPIPLQQNTDRNESHALDDSSDESGPEDDHIIRIDSPSRLSFRQAT</sequence>
<evidence type="ECO:0000259" key="16">
    <source>
        <dbReference type="Pfam" id="PF00999"/>
    </source>
</evidence>
<evidence type="ECO:0000313" key="17">
    <source>
        <dbReference type="EMBL" id="KDP38193.1"/>
    </source>
</evidence>
<comment type="catalytic activity">
    <reaction evidence="12">
        <text>Na(+)(in) + H(+)(out) = Na(+)(out) + H(+)(in)</text>
        <dbReference type="Rhea" id="RHEA:29419"/>
        <dbReference type="ChEBI" id="CHEBI:15378"/>
        <dbReference type="ChEBI" id="CHEBI:29101"/>
    </reaction>
</comment>
<dbReference type="GO" id="GO:0098719">
    <property type="term" value="P:sodium ion import across plasma membrane"/>
    <property type="evidence" value="ECO:0007669"/>
    <property type="project" value="TreeGrafter"/>
</dbReference>
<feature type="transmembrane region" description="Helical" evidence="15">
    <location>
        <begin position="112"/>
        <end position="135"/>
    </location>
</feature>
<evidence type="ECO:0000256" key="13">
    <source>
        <dbReference type="ARBA" id="ARBA00047912"/>
    </source>
</evidence>
<evidence type="ECO:0000313" key="18">
    <source>
        <dbReference type="Proteomes" id="UP000027138"/>
    </source>
</evidence>
<feature type="transmembrane region" description="Helical" evidence="15">
    <location>
        <begin position="142"/>
        <end position="160"/>
    </location>
</feature>
<dbReference type="GO" id="GO:0005886">
    <property type="term" value="C:plasma membrane"/>
    <property type="evidence" value="ECO:0007669"/>
    <property type="project" value="UniProtKB-SubCell"/>
</dbReference>
<reference evidence="17 18" key="1">
    <citation type="journal article" date="2014" name="PLoS ONE">
        <title>Global Analysis of Gene Expression Profiles in Physic Nut (Jatropha curcas L.) Seedlings Exposed to Salt Stress.</title>
        <authorList>
            <person name="Zhang L."/>
            <person name="Zhang C."/>
            <person name="Wu P."/>
            <person name="Chen Y."/>
            <person name="Li M."/>
            <person name="Jiang H."/>
            <person name="Wu G."/>
        </authorList>
    </citation>
    <scope>NUCLEOTIDE SEQUENCE [LARGE SCALE GENOMIC DNA]</scope>
    <source>
        <strain evidence="18">cv. GZQX0401</strain>
        <tissue evidence="17">Young leaves</tissue>
    </source>
</reference>
<evidence type="ECO:0000256" key="6">
    <source>
        <dbReference type="ARBA" id="ARBA00022958"/>
    </source>
</evidence>
<evidence type="ECO:0000256" key="3">
    <source>
        <dbReference type="ARBA" id="ARBA00022475"/>
    </source>
</evidence>
<evidence type="ECO:0000256" key="12">
    <source>
        <dbReference type="ARBA" id="ARBA00047524"/>
    </source>
</evidence>
<dbReference type="GO" id="GO:0015386">
    <property type="term" value="F:potassium:proton antiporter activity"/>
    <property type="evidence" value="ECO:0007669"/>
    <property type="project" value="TreeGrafter"/>
</dbReference>
<feature type="transmembrane region" description="Helical" evidence="15">
    <location>
        <begin position="311"/>
        <end position="337"/>
    </location>
</feature>
<dbReference type="Pfam" id="PF00999">
    <property type="entry name" value="Na_H_Exchanger"/>
    <property type="match status" value="1"/>
</dbReference>
<evidence type="ECO:0000256" key="1">
    <source>
        <dbReference type="ARBA" id="ARBA00004651"/>
    </source>
</evidence>
<feature type="transmembrane region" description="Helical" evidence="15">
    <location>
        <begin position="238"/>
        <end position="261"/>
    </location>
</feature>
<feature type="region of interest" description="Disordered" evidence="14">
    <location>
        <begin position="987"/>
        <end position="1041"/>
    </location>
</feature>
<dbReference type="PANTHER" id="PTHR10110">
    <property type="entry name" value="SODIUM/HYDROGEN EXCHANGER"/>
    <property type="match status" value="1"/>
</dbReference>